<protein>
    <recommendedName>
        <fullName evidence="1">Ketosynthase family 3 (KS3) domain-containing protein</fullName>
    </recommendedName>
</protein>
<organism evidence="2 3">
    <name type="scientific">Letharia columbiana</name>
    <dbReference type="NCBI Taxonomy" id="112416"/>
    <lineage>
        <taxon>Eukaryota</taxon>
        <taxon>Fungi</taxon>
        <taxon>Dikarya</taxon>
        <taxon>Ascomycota</taxon>
        <taxon>Pezizomycotina</taxon>
        <taxon>Lecanoromycetes</taxon>
        <taxon>OSLEUM clade</taxon>
        <taxon>Lecanoromycetidae</taxon>
        <taxon>Lecanorales</taxon>
        <taxon>Lecanorineae</taxon>
        <taxon>Parmeliaceae</taxon>
        <taxon>Letharia</taxon>
    </lineage>
</organism>
<dbReference type="RefSeq" id="XP_037165236.1">
    <property type="nucleotide sequence ID" value="XM_037307976.1"/>
</dbReference>
<dbReference type="Gene3D" id="3.40.47.10">
    <property type="match status" value="1"/>
</dbReference>
<dbReference type="GO" id="GO:0044550">
    <property type="term" value="P:secondary metabolite biosynthetic process"/>
    <property type="evidence" value="ECO:0007669"/>
    <property type="project" value="TreeGrafter"/>
</dbReference>
<dbReference type="Proteomes" id="UP000578531">
    <property type="component" value="Unassembled WGS sequence"/>
</dbReference>
<dbReference type="GO" id="GO:0006633">
    <property type="term" value="P:fatty acid biosynthetic process"/>
    <property type="evidence" value="ECO:0007669"/>
    <property type="project" value="TreeGrafter"/>
</dbReference>
<gene>
    <name evidence="2" type="ORF">HO173_006065</name>
</gene>
<feature type="domain" description="Ketosynthase family 3 (KS3)" evidence="1">
    <location>
        <begin position="206"/>
        <end position="335"/>
    </location>
</feature>
<dbReference type="GeneID" id="59287726"/>
<accession>A0A8H6FWA9</accession>
<evidence type="ECO:0000313" key="3">
    <source>
        <dbReference type="Proteomes" id="UP000578531"/>
    </source>
</evidence>
<dbReference type="PROSITE" id="PS52004">
    <property type="entry name" value="KS3_2"/>
    <property type="match status" value="1"/>
</dbReference>
<dbReference type="EMBL" id="JACCJC010000022">
    <property type="protein sequence ID" value="KAF6235869.1"/>
    <property type="molecule type" value="Genomic_DNA"/>
</dbReference>
<dbReference type="Gene3D" id="3.40.366.10">
    <property type="entry name" value="Malonyl-Coenzyme A Acyl Carrier Protein, domain 2"/>
    <property type="match status" value="1"/>
</dbReference>
<dbReference type="PANTHER" id="PTHR43775:SF45">
    <property type="entry name" value="CONIDIAL PIGMENT POLYKETIDE SYNTHASE ALB1"/>
    <property type="match status" value="1"/>
</dbReference>
<dbReference type="OrthoDB" id="5430224at2759"/>
<evidence type="ECO:0000313" key="2">
    <source>
        <dbReference type="EMBL" id="KAF6235869.1"/>
    </source>
</evidence>
<dbReference type="GO" id="GO:0004312">
    <property type="term" value="F:fatty acid synthase activity"/>
    <property type="evidence" value="ECO:0007669"/>
    <property type="project" value="TreeGrafter"/>
</dbReference>
<proteinExistence type="predicted"/>
<dbReference type="InterPro" id="IPR050091">
    <property type="entry name" value="PKS_NRPS_Biosynth_Enz"/>
</dbReference>
<reference evidence="2 3" key="1">
    <citation type="journal article" date="2020" name="Genomics">
        <title>Complete, high-quality genomes from long-read metagenomic sequencing of two wolf lichen thalli reveals enigmatic genome architecture.</title>
        <authorList>
            <person name="McKenzie S.K."/>
            <person name="Walston R.F."/>
            <person name="Allen J.L."/>
        </authorList>
    </citation>
    <scope>NUCLEOTIDE SEQUENCE [LARGE SCALE GENOMIC DNA]</scope>
    <source>
        <strain evidence="2">WasteWater2</strain>
    </source>
</reference>
<evidence type="ECO:0000259" key="1">
    <source>
        <dbReference type="PROSITE" id="PS52004"/>
    </source>
</evidence>
<keyword evidence="3" id="KW-1185">Reference proteome</keyword>
<name>A0A8H6FWA9_9LECA</name>
<dbReference type="AlphaFoldDB" id="A0A8H6FWA9"/>
<dbReference type="InterPro" id="IPR032088">
    <property type="entry name" value="SAT"/>
</dbReference>
<comment type="caution">
    <text evidence="2">The sequence shown here is derived from an EMBL/GenBank/DDBJ whole genome shotgun (WGS) entry which is preliminary data.</text>
</comment>
<dbReference type="Pfam" id="PF16073">
    <property type="entry name" value="SAT"/>
    <property type="match status" value="1"/>
</dbReference>
<dbReference type="InterPro" id="IPR016039">
    <property type="entry name" value="Thiolase-like"/>
</dbReference>
<dbReference type="InterPro" id="IPR020841">
    <property type="entry name" value="PKS_Beta-ketoAc_synthase_dom"/>
</dbReference>
<dbReference type="InterPro" id="IPR001227">
    <property type="entry name" value="Ac_transferase_dom_sf"/>
</dbReference>
<dbReference type="SMART" id="SM00825">
    <property type="entry name" value="PKS_KS"/>
    <property type="match status" value="1"/>
</dbReference>
<dbReference type="SUPFAM" id="SSF53901">
    <property type="entry name" value="Thiolase-like"/>
    <property type="match status" value="1"/>
</dbReference>
<dbReference type="PANTHER" id="PTHR43775">
    <property type="entry name" value="FATTY ACID SYNTHASE"/>
    <property type="match status" value="1"/>
</dbReference>
<sequence length="335" mass="37260">MEPPTQIFIFGDQKNASDADLRQLLHVNDNSVLRSFFERVNYALRVEIARLPVIQQEWFPRYNTLLELLTARRRGFGDNPALGLALLCINQLGRTIVKDHGDILTARPVHAVGLCTGSFAAAAISTSQTIAELLPAAIEAVLVAFRTGLGSFEARNDIEPRSVVPPIWPVIVGMQEEQAAAILDAFLMQMVFRRVQDLTPSGKPEQSKIAIVGYGGRFPDAESIDKFYWDILHKGLDVHRKIPEDRFDVATHYDPTGRKKNTSKVQYGCFIEKPGLFDARFFNMSPRESANADPGQRLAITTAYEALEMAGFGPDTTPSTQRDRVGIFYGMTSDD</sequence>